<dbReference type="InterPro" id="IPR036770">
    <property type="entry name" value="Ankyrin_rpt-contain_sf"/>
</dbReference>
<keyword evidence="2 3" id="KW-0040">ANK repeat</keyword>
<dbReference type="Gene3D" id="1.25.40.20">
    <property type="entry name" value="Ankyrin repeat-containing domain"/>
    <property type="match status" value="1"/>
</dbReference>
<dbReference type="PANTHER" id="PTHR24173:SF74">
    <property type="entry name" value="ANKYRIN REPEAT DOMAIN-CONTAINING PROTEIN 16"/>
    <property type="match status" value="1"/>
</dbReference>
<dbReference type="Pfam" id="PF12796">
    <property type="entry name" value="Ank_2"/>
    <property type="match status" value="2"/>
</dbReference>
<protein>
    <submittedName>
        <fullName evidence="4">Ankyrin repeat domain-containing protein</fullName>
    </submittedName>
</protein>
<evidence type="ECO:0000313" key="4">
    <source>
        <dbReference type="EMBL" id="RJY07693.1"/>
    </source>
</evidence>
<dbReference type="RefSeq" id="WP_121854495.1">
    <property type="nucleotide sequence ID" value="NZ_CP037952.1"/>
</dbReference>
<evidence type="ECO:0000313" key="5">
    <source>
        <dbReference type="Proteomes" id="UP000273022"/>
    </source>
</evidence>
<dbReference type="SUPFAM" id="SSF48403">
    <property type="entry name" value="Ankyrin repeat"/>
    <property type="match status" value="1"/>
</dbReference>
<dbReference type="PANTHER" id="PTHR24173">
    <property type="entry name" value="ANKYRIN REPEAT CONTAINING"/>
    <property type="match status" value="1"/>
</dbReference>
<organism evidence="4 5">
    <name type="scientific">Parashewanella spongiae</name>
    <dbReference type="NCBI Taxonomy" id="342950"/>
    <lineage>
        <taxon>Bacteria</taxon>
        <taxon>Pseudomonadati</taxon>
        <taxon>Pseudomonadota</taxon>
        <taxon>Gammaproteobacteria</taxon>
        <taxon>Alteromonadales</taxon>
        <taxon>Shewanellaceae</taxon>
        <taxon>Parashewanella</taxon>
    </lineage>
</organism>
<dbReference type="EMBL" id="QYYH01000112">
    <property type="protein sequence ID" value="RJY07693.1"/>
    <property type="molecule type" value="Genomic_DNA"/>
</dbReference>
<comment type="caution">
    <text evidence="4">The sequence shown here is derived from an EMBL/GenBank/DDBJ whole genome shotgun (WGS) entry which is preliminary data.</text>
</comment>
<keyword evidence="5" id="KW-1185">Reference proteome</keyword>
<keyword evidence="1" id="KW-0677">Repeat</keyword>
<gene>
    <name evidence="4" type="ORF">D5R81_15280</name>
</gene>
<feature type="repeat" description="ANK" evidence="3">
    <location>
        <begin position="299"/>
        <end position="331"/>
    </location>
</feature>
<evidence type="ECO:0000256" key="1">
    <source>
        <dbReference type="ARBA" id="ARBA00022737"/>
    </source>
</evidence>
<proteinExistence type="predicted"/>
<dbReference type="PROSITE" id="PS50297">
    <property type="entry name" value="ANK_REP_REGION"/>
    <property type="match status" value="2"/>
</dbReference>
<reference evidence="4 5" key="1">
    <citation type="submission" date="2018-09" db="EMBL/GenBank/DDBJ databases">
        <title>Phylogeny of the Shewanellaceae, and recommendation for two new genera, Pseudoshewanella and Parashewanella.</title>
        <authorList>
            <person name="Wang G."/>
        </authorList>
    </citation>
    <scope>NUCLEOTIDE SEQUENCE [LARGE SCALE GENOMIC DNA]</scope>
    <source>
        <strain evidence="4 5">KCTC 22492</strain>
    </source>
</reference>
<dbReference type="Proteomes" id="UP000273022">
    <property type="component" value="Unassembled WGS sequence"/>
</dbReference>
<feature type="repeat" description="ANK" evidence="3">
    <location>
        <begin position="334"/>
        <end position="366"/>
    </location>
</feature>
<sequence length="385" mass="42537">MSISPLNKASSSDFVGYQHHKVLQAEILLEKEEYHPLDFADSGLTIQAFKKSAEYKKFVERYKHLISYIQSKIQHQLPNCNRAEKSVFCGMLDNFLAKAFDDSKSGFKVFSEGDLEQHIYTSVHKNLHEFTAQLDEAGDSLSPEDIMRAVILLLPEKEYGSAWINYCTQLALHTLIVSQNNARDLPNLPVKAEPKTPIFIATMHDKFDVVRELLRSRNTTLRNDETDESGKNLLLMLASKGHSGLTEQLMARKSPVFRPTDTDNKGNNALHDAISSGSISTVRAVMPYMGDNLLKANDAGETPLHFSVRSNNNKMLAILLSVADPLDVNQQDDAGNTAAHLAIQLGNPAAVRMLVVSGASTKPVNHAGHSMMSLILNLRGSTPQG</sequence>
<dbReference type="SMART" id="SM00248">
    <property type="entry name" value="ANK"/>
    <property type="match status" value="5"/>
</dbReference>
<dbReference type="OrthoDB" id="6396546at2"/>
<name>A0A3A6TGE5_9GAMM</name>
<dbReference type="PROSITE" id="PS50088">
    <property type="entry name" value="ANK_REPEAT"/>
    <property type="match status" value="2"/>
</dbReference>
<accession>A0A3A6TGE5</accession>
<dbReference type="InterPro" id="IPR002110">
    <property type="entry name" value="Ankyrin_rpt"/>
</dbReference>
<evidence type="ECO:0000256" key="2">
    <source>
        <dbReference type="ARBA" id="ARBA00023043"/>
    </source>
</evidence>
<evidence type="ECO:0000256" key="3">
    <source>
        <dbReference type="PROSITE-ProRule" id="PRU00023"/>
    </source>
</evidence>
<dbReference type="AlphaFoldDB" id="A0A3A6TGE5"/>